<dbReference type="GO" id="GO:0007224">
    <property type="term" value="P:smoothened signaling pathway"/>
    <property type="evidence" value="ECO:0007669"/>
    <property type="project" value="TreeGrafter"/>
</dbReference>
<dbReference type="InterPro" id="IPR000320">
    <property type="entry name" value="Hedgehog_signalling_dom"/>
</dbReference>
<gene>
    <name evidence="3" type="ORF">GE061_017651</name>
</gene>
<evidence type="ECO:0000313" key="3">
    <source>
        <dbReference type="EMBL" id="KAF6206418.1"/>
    </source>
</evidence>
<protein>
    <recommendedName>
        <fullName evidence="2">Hedgehog N-terminal signalling domain-containing protein</fullName>
    </recommendedName>
</protein>
<reference evidence="3" key="1">
    <citation type="journal article" date="2021" name="Mol. Ecol. Resour.">
        <title>Apolygus lucorum genome provides insights into omnivorousness and mesophyll feeding.</title>
        <authorList>
            <person name="Liu Y."/>
            <person name="Liu H."/>
            <person name="Wang H."/>
            <person name="Huang T."/>
            <person name="Liu B."/>
            <person name="Yang B."/>
            <person name="Yin L."/>
            <person name="Li B."/>
            <person name="Zhang Y."/>
            <person name="Zhang S."/>
            <person name="Jiang F."/>
            <person name="Zhang X."/>
            <person name="Ren Y."/>
            <person name="Wang B."/>
            <person name="Wang S."/>
            <person name="Lu Y."/>
            <person name="Wu K."/>
            <person name="Fan W."/>
            <person name="Wang G."/>
        </authorList>
    </citation>
    <scope>NUCLEOTIDE SEQUENCE</scope>
    <source>
        <strain evidence="3">12Hb</strain>
    </source>
</reference>
<comment type="caution">
    <text evidence="3">The sequence shown here is derived from an EMBL/GenBank/DDBJ whole genome shotgun (WGS) entry which is preliminary data.</text>
</comment>
<dbReference type="EMBL" id="WIXP02000008">
    <property type="protein sequence ID" value="KAF6206418.1"/>
    <property type="molecule type" value="Genomic_DNA"/>
</dbReference>
<dbReference type="InterPro" id="IPR050387">
    <property type="entry name" value="Hedgehog_Signaling"/>
</dbReference>
<dbReference type="GO" id="GO:0005113">
    <property type="term" value="F:patched binding"/>
    <property type="evidence" value="ECO:0007669"/>
    <property type="project" value="TreeGrafter"/>
</dbReference>
<dbReference type="GO" id="GO:0005615">
    <property type="term" value="C:extracellular space"/>
    <property type="evidence" value="ECO:0007669"/>
    <property type="project" value="TreeGrafter"/>
</dbReference>
<dbReference type="GO" id="GO:0005509">
    <property type="term" value="F:calcium ion binding"/>
    <property type="evidence" value="ECO:0007669"/>
    <property type="project" value="TreeGrafter"/>
</dbReference>
<feature type="signal peptide" evidence="1">
    <location>
        <begin position="1"/>
        <end position="20"/>
    </location>
</feature>
<dbReference type="PANTHER" id="PTHR11889:SF31">
    <property type="entry name" value="PROTEIN HEDGEHOG"/>
    <property type="match status" value="1"/>
</dbReference>
<evidence type="ECO:0000256" key="1">
    <source>
        <dbReference type="SAM" id="SignalP"/>
    </source>
</evidence>
<proteinExistence type="predicted"/>
<dbReference type="Gene3D" id="3.30.1380.10">
    <property type="match status" value="1"/>
</dbReference>
<dbReference type="AlphaFoldDB" id="A0A8S9XDQ3"/>
<dbReference type="Proteomes" id="UP000466442">
    <property type="component" value="Unassembled WGS sequence"/>
</dbReference>
<keyword evidence="1" id="KW-0732">Signal</keyword>
<dbReference type="GO" id="GO:0001708">
    <property type="term" value="P:cell fate specification"/>
    <property type="evidence" value="ECO:0007669"/>
    <property type="project" value="TreeGrafter"/>
</dbReference>
<organism evidence="3 4">
    <name type="scientific">Apolygus lucorum</name>
    <name type="common">Small green plant bug</name>
    <name type="synonym">Lygocoris lucorum</name>
    <dbReference type="NCBI Taxonomy" id="248454"/>
    <lineage>
        <taxon>Eukaryota</taxon>
        <taxon>Metazoa</taxon>
        <taxon>Ecdysozoa</taxon>
        <taxon>Arthropoda</taxon>
        <taxon>Hexapoda</taxon>
        <taxon>Insecta</taxon>
        <taxon>Pterygota</taxon>
        <taxon>Neoptera</taxon>
        <taxon>Paraneoptera</taxon>
        <taxon>Hemiptera</taxon>
        <taxon>Heteroptera</taxon>
        <taxon>Panheteroptera</taxon>
        <taxon>Cimicomorpha</taxon>
        <taxon>Miridae</taxon>
        <taxon>Mirini</taxon>
        <taxon>Apolygus</taxon>
    </lineage>
</organism>
<keyword evidence="4" id="KW-1185">Reference proteome</keyword>
<dbReference type="SUPFAM" id="SSF55166">
    <property type="entry name" value="Hedgehog/DD-peptidase"/>
    <property type="match status" value="1"/>
</dbReference>
<dbReference type="Pfam" id="PF01085">
    <property type="entry name" value="HH_signal"/>
    <property type="match status" value="1"/>
</dbReference>
<evidence type="ECO:0000259" key="2">
    <source>
        <dbReference type="Pfam" id="PF01085"/>
    </source>
</evidence>
<dbReference type="GO" id="GO:0007267">
    <property type="term" value="P:cell-cell signaling"/>
    <property type="evidence" value="ECO:0007669"/>
    <property type="project" value="InterPro"/>
</dbReference>
<feature type="chain" id="PRO_5035764791" description="Hedgehog N-terminal signalling domain-containing protein" evidence="1">
    <location>
        <begin position="21"/>
        <end position="168"/>
    </location>
</feature>
<evidence type="ECO:0000313" key="4">
    <source>
        <dbReference type="Proteomes" id="UP000466442"/>
    </source>
</evidence>
<dbReference type="GO" id="GO:0010468">
    <property type="term" value="P:regulation of gene expression"/>
    <property type="evidence" value="ECO:0007669"/>
    <property type="project" value="TreeGrafter"/>
</dbReference>
<dbReference type="InterPro" id="IPR009045">
    <property type="entry name" value="Zn_M74/Hedgehog-like"/>
</dbReference>
<dbReference type="OrthoDB" id="5212at2759"/>
<feature type="domain" description="Hedgehog N-terminal signalling" evidence="2">
    <location>
        <begin position="21"/>
        <end position="102"/>
    </location>
</feature>
<sequence>MRNTVVWTAILLLCRATVEGCGPGRGLGRPGNRMKLTPLVFKQHVPNVSEFTLGASGLSERRITRTDPRFRNLVPVYSDDIIFRDEEGTGADRFMTQKLEHRPERFQNPPNCHLGRPGVEARGQQWSQHGKLEFVLQTETVDAETARVGERGPTSIKAGRVREEVRHG</sequence>
<accession>A0A8S9XDQ3</accession>
<name>A0A8S9XDQ3_APOLU</name>
<dbReference type="PANTHER" id="PTHR11889">
    <property type="entry name" value="HEDGEHOG"/>
    <property type="match status" value="1"/>
</dbReference>